<dbReference type="Gene3D" id="2.40.128.20">
    <property type="match status" value="2"/>
</dbReference>
<evidence type="ECO:0000259" key="2">
    <source>
        <dbReference type="Pfam" id="PF21053"/>
    </source>
</evidence>
<dbReference type="RefSeq" id="WP_190557601.1">
    <property type="nucleotide sequence ID" value="NZ_JACJQU010000002.1"/>
</dbReference>
<sequence length="278" mass="32047">MSSNWENFLKNLGEWRGSFTKISPSGKILDSTPSILNLEAFDNHQAVLFRLRRFDSSGYDSPPIDDYQQEYRSLGRQNIFFATGAFSKGTLQLAPFAEFGAEYGFVDDDRRLRLVQLYDEKGNFISLTLIREFRSSTDAYERPPLTVEQLIGNWQGKAHTVYSDLRPSETYASYLEIKETGNGYLEQKLSFSSQVITSTARIEGNKLIFDKERTTRQILLLPDGTSSNVPLQLQLRKPFFVEAGWLVRENERQRLIRTYNEKGEWVSSTHVIELKIEN</sequence>
<dbReference type="Pfam" id="PF21053">
    <property type="entry name" value="BFA1_C"/>
    <property type="match status" value="1"/>
</dbReference>
<dbReference type="GO" id="GO:0000918">
    <property type="term" value="P:division septum site selection"/>
    <property type="evidence" value="ECO:0007669"/>
    <property type="project" value="TreeGrafter"/>
</dbReference>
<organism evidence="3 4">
    <name type="scientific">Anabaena sphaerica FACHB-251</name>
    <dbReference type="NCBI Taxonomy" id="2692883"/>
    <lineage>
        <taxon>Bacteria</taxon>
        <taxon>Bacillati</taxon>
        <taxon>Cyanobacteriota</taxon>
        <taxon>Cyanophyceae</taxon>
        <taxon>Nostocales</taxon>
        <taxon>Nostocaceae</taxon>
        <taxon>Anabaena</taxon>
    </lineage>
</organism>
<evidence type="ECO:0000259" key="1">
    <source>
        <dbReference type="Pfam" id="PF12204"/>
    </source>
</evidence>
<dbReference type="PANTHER" id="PTHR33404">
    <property type="entry name" value="CELL DIVISION TOPOLOGICAL SPECIFICITY FACTOR HOMOLOG, CHLOROPLASTIC"/>
    <property type="match status" value="1"/>
</dbReference>
<evidence type="ECO:0000313" key="3">
    <source>
        <dbReference type="EMBL" id="MBD2292819.1"/>
    </source>
</evidence>
<dbReference type="Pfam" id="PF12204">
    <property type="entry name" value="DUF3598_N"/>
    <property type="match status" value="1"/>
</dbReference>
<feature type="domain" description="DUF3598" evidence="1">
    <location>
        <begin position="1"/>
        <end position="136"/>
    </location>
</feature>
<name>A0A926ZZP0_9NOST</name>
<gene>
    <name evidence="3" type="ORF">H6G06_04800</name>
</gene>
<dbReference type="AlphaFoldDB" id="A0A926ZZP0"/>
<evidence type="ECO:0000313" key="4">
    <source>
        <dbReference type="Proteomes" id="UP000662185"/>
    </source>
</evidence>
<dbReference type="EMBL" id="JACJQU010000002">
    <property type="protein sequence ID" value="MBD2292819.1"/>
    <property type="molecule type" value="Genomic_DNA"/>
</dbReference>
<proteinExistence type="predicted"/>
<keyword evidence="4" id="KW-1185">Reference proteome</keyword>
<dbReference type="Proteomes" id="UP000662185">
    <property type="component" value="Unassembled WGS sequence"/>
</dbReference>
<dbReference type="InterPro" id="IPR048378">
    <property type="entry name" value="BFA1-like_C"/>
</dbReference>
<accession>A0A926ZZP0</accession>
<dbReference type="PANTHER" id="PTHR33404:SF1">
    <property type="entry name" value="SLL0497 PROTEIN"/>
    <property type="match status" value="1"/>
</dbReference>
<dbReference type="GO" id="GO:0005886">
    <property type="term" value="C:plasma membrane"/>
    <property type="evidence" value="ECO:0007669"/>
    <property type="project" value="TreeGrafter"/>
</dbReference>
<comment type="caution">
    <text evidence="3">The sequence shown here is derived from an EMBL/GenBank/DDBJ whole genome shotgun (WGS) entry which is preliminary data.</text>
</comment>
<reference evidence="4" key="1">
    <citation type="journal article" date="2020" name="ISME J.">
        <title>Comparative genomics reveals insights into cyanobacterial evolution and habitat adaptation.</title>
        <authorList>
            <person name="Chen M.Y."/>
            <person name="Teng W.K."/>
            <person name="Zhao L."/>
            <person name="Hu C.X."/>
            <person name="Zhou Y.K."/>
            <person name="Han B.P."/>
            <person name="Song L.R."/>
            <person name="Shu W.S."/>
        </authorList>
    </citation>
    <scope>NUCLEOTIDE SEQUENCE [LARGE SCALE GENOMIC DNA]</scope>
    <source>
        <strain evidence="4">FACHB-251</strain>
    </source>
</reference>
<dbReference type="InterPro" id="IPR012674">
    <property type="entry name" value="Calycin"/>
</dbReference>
<dbReference type="InterPro" id="IPR022017">
    <property type="entry name" value="BFA1-like_DUF3598"/>
</dbReference>
<dbReference type="SUPFAM" id="SSF50814">
    <property type="entry name" value="Lipocalins"/>
    <property type="match status" value="2"/>
</dbReference>
<feature type="domain" description="Biogenesis factor required for ATP synthase 1-like C-terminal" evidence="2">
    <location>
        <begin position="141"/>
        <end position="276"/>
    </location>
</feature>
<protein>
    <submittedName>
        <fullName evidence="3">DUF3598 family protein</fullName>
    </submittedName>
</protein>